<name>A0A699XMJ8_TANCI</name>
<evidence type="ECO:0000313" key="1">
    <source>
        <dbReference type="EMBL" id="GFD61252.1"/>
    </source>
</evidence>
<organism evidence="1">
    <name type="scientific">Tanacetum cinerariifolium</name>
    <name type="common">Dalmatian daisy</name>
    <name type="synonym">Chrysanthemum cinerariifolium</name>
    <dbReference type="NCBI Taxonomy" id="118510"/>
    <lineage>
        <taxon>Eukaryota</taxon>
        <taxon>Viridiplantae</taxon>
        <taxon>Streptophyta</taxon>
        <taxon>Embryophyta</taxon>
        <taxon>Tracheophyta</taxon>
        <taxon>Spermatophyta</taxon>
        <taxon>Magnoliopsida</taxon>
        <taxon>eudicotyledons</taxon>
        <taxon>Gunneridae</taxon>
        <taxon>Pentapetalae</taxon>
        <taxon>asterids</taxon>
        <taxon>campanulids</taxon>
        <taxon>Asterales</taxon>
        <taxon>Asteraceae</taxon>
        <taxon>Asteroideae</taxon>
        <taxon>Anthemideae</taxon>
        <taxon>Anthemidinae</taxon>
        <taxon>Tanacetum</taxon>
    </lineage>
</organism>
<gene>
    <name evidence="1" type="ORF">Tci_933221</name>
</gene>
<sequence>MVSRRNQSSQVNVLPAMKHARTSSLPIIPTVPTINRARVMAKTRKLSRSMYFLSSAQCSSSFASHPTTAP</sequence>
<protein>
    <submittedName>
        <fullName evidence="1">Uncharacterized protein</fullName>
    </submittedName>
</protein>
<dbReference type="EMBL" id="BKCJ011888782">
    <property type="protein sequence ID" value="GFD61252.1"/>
    <property type="molecule type" value="Genomic_DNA"/>
</dbReference>
<accession>A0A699XMJ8</accession>
<proteinExistence type="predicted"/>
<reference evidence="1" key="1">
    <citation type="journal article" date="2019" name="Sci. Rep.">
        <title>Draft genome of Tanacetum cinerariifolium, the natural source of mosquito coil.</title>
        <authorList>
            <person name="Yamashiro T."/>
            <person name="Shiraishi A."/>
            <person name="Satake H."/>
            <person name="Nakayama K."/>
        </authorList>
    </citation>
    <scope>NUCLEOTIDE SEQUENCE</scope>
</reference>
<dbReference type="AlphaFoldDB" id="A0A699XMJ8"/>
<comment type="caution">
    <text evidence="1">The sequence shown here is derived from an EMBL/GenBank/DDBJ whole genome shotgun (WGS) entry which is preliminary data.</text>
</comment>